<feature type="signal peptide" evidence="1">
    <location>
        <begin position="1"/>
        <end position="32"/>
    </location>
</feature>
<evidence type="ECO:0000313" key="2">
    <source>
        <dbReference type="EMBL" id="ODV55906.1"/>
    </source>
</evidence>
<evidence type="ECO:0000256" key="1">
    <source>
        <dbReference type="SAM" id="SignalP"/>
    </source>
</evidence>
<comment type="caution">
    <text evidence="2">The sequence shown here is derived from an EMBL/GenBank/DDBJ whole genome shotgun (WGS) entry which is preliminary data.</text>
</comment>
<gene>
    <name evidence="2" type="ORF">BG258_08300</name>
</gene>
<reference evidence="2" key="1">
    <citation type="submission" date="2016-09" db="EMBL/GenBank/DDBJ databases">
        <title>Draft genome sequence of the soil isolate, Lysinibacillus fusiformis M5, a potential hypoxanthine producer.</title>
        <authorList>
            <person name="Gallegos-Monterrosa R."/>
            <person name="Maroti G."/>
            <person name="Balint B."/>
            <person name="Kovacs A.T."/>
        </authorList>
    </citation>
    <scope>NUCLEOTIDE SEQUENCE [LARGE SCALE GENOMIC DNA]</scope>
    <source>
        <strain evidence="2">M5</strain>
    </source>
</reference>
<dbReference type="RefSeq" id="WP_069480941.1">
    <property type="nucleotide sequence ID" value="NZ_KV766182.1"/>
</dbReference>
<dbReference type="EMBL" id="MECQ01000001">
    <property type="protein sequence ID" value="ODV55906.1"/>
    <property type="molecule type" value="Genomic_DNA"/>
</dbReference>
<dbReference type="OrthoDB" id="2364568at2"/>
<sequence>MKIRKRIVPAALALSVLSVGLITFSEPLNADAAGHKVVAVTKNEQVARITKVKPLNTMTLQVTFNQPLAAADIDPNNLEVIKKDFNFNGNLEIVNVPRLMTGSTSTYIVPVTFQEDDFIYRLSYKEQPNRIFEGTDEKVLVRNVAQVADDTFTLESFQEDGVVDYANIIEAYRGGRGDLAFSLDRQNRDASGKRFDVISSLRDRYVTVKTSEGEEFVANYVPFTQAADGKQEPQFRLPAGQTLKQGVTYRVYSQWAEIDVKSFVAKKIEPFTLQSAKAIDSKSFELQLTNDPQTDLLAGRSVELRGNDGSTLQAQYRYSSRKGAVGVFDIANGGTLKAGVSYTVTPLNNWATATNVVLQGK</sequence>
<accession>A0A1E4R606</accession>
<name>A0A1E4R606_9BACI</name>
<organism evidence="2">
    <name type="scientific">Lysinibacillus fusiformis</name>
    <dbReference type="NCBI Taxonomy" id="28031"/>
    <lineage>
        <taxon>Bacteria</taxon>
        <taxon>Bacillati</taxon>
        <taxon>Bacillota</taxon>
        <taxon>Bacilli</taxon>
        <taxon>Bacillales</taxon>
        <taxon>Bacillaceae</taxon>
        <taxon>Lysinibacillus</taxon>
    </lineage>
</organism>
<protein>
    <recommendedName>
        <fullName evidence="3">Copper amine oxidase N-terminal domain-containing protein</fullName>
    </recommendedName>
</protein>
<dbReference type="AlphaFoldDB" id="A0A1E4R606"/>
<evidence type="ECO:0008006" key="3">
    <source>
        <dbReference type="Google" id="ProtNLM"/>
    </source>
</evidence>
<proteinExistence type="predicted"/>
<dbReference type="Proteomes" id="UP000094784">
    <property type="component" value="Unassembled WGS sequence"/>
</dbReference>
<keyword evidence="1" id="KW-0732">Signal</keyword>
<feature type="chain" id="PRO_5009162070" description="Copper amine oxidase N-terminal domain-containing protein" evidence="1">
    <location>
        <begin position="33"/>
        <end position="361"/>
    </location>
</feature>